<evidence type="ECO:0000256" key="11">
    <source>
        <dbReference type="ARBA" id="ARBA00022946"/>
    </source>
</evidence>
<dbReference type="InterPro" id="IPR006089">
    <property type="entry name" value="Acyl-CoA_DH_CS"/>
</dbReference>
<dbReference type="PANTHER" id="PTHR48083:SF2">
    <property type="entry name" value="MEDIUM-CHAIN SPECIFIC ACYL-COA DEHYDROGENASE, MITOCHONDRIAL"/>
    <property type="match status" value="1"/>
</dbReference>
<feature type="domain" description="Acyl-CoA dehydrogenase/oxidase N-terminal" evidence="20">
    <location>
        <begin position="30"/>
        <end position="139"/>
    </location>
</feature>
<keyword evidence="13" id="KW-0443">Lipid metabolism</keyword>
<evidence type="ECO:0000259" key="19">
    <source>
        <dbReference type="Pfam" id="PF02770"/>
    </source>
</evidence>
<dbReference type="FunFam" id="1.10.540.10:FF:000010">
    <property type="entry name" value="Medium-chain specific acyl-CoA dehydrogenase, mitochondrial"/>
    <property type="match status" value="1"/>
</dbReference>
<dbReference type="SUPFAM" id="SSF56645">
    <property type="entry name" value="Acyl-CoA dehydrogenase NM domain-like"/>
    <property type="match status" value="1"/>
</dbReference>
<evidence type="ECO:0000313" key="21">
    <source>
        <dbReference type="EnsemblMetazoa" id="CJA19069b.1"/>
    </source>
</evidence>
<organism evidence="21 22">
    <name type="scientific">Caenorhabditis japonica</name>
    <dbReference type="NCBI Taxonomy" id="281687"/>
    <lineage>
        <taxon>Eukaryota</taxon>
        <taxon>Metazoa</taxon>
        <taxon>Ecdysozoa</taxon>
        <taxon>Nematoda</taxon>
        <taxon>Chromadorea</taxon>
        <taxon>Rhabditida</taxon>
        <taxon>Rhabditina</taxon>
        <taxon>Rhabditomorpha</taxon>
        <taxon>Rhabditoidea</taxon>
        <taxon>Rhabditidae</taxon>
        <taxon>Peloderinae</taxon>
        <taxon>Caenorhabditis</taxon>
    </lineage>
</organism>
<feature type="domain" description="Acyl-CoA dehydrogenase/oxidase C-terminal" evidence="18">
    <location>
        <begin position="255"/>
        <end position="404"/>
    </location>
</feature>
<dbReference type="InterPro" id="IPR006091">
    <property type="entry name" value="Acyl-CoA_Oxase/DH_mid-dom"/>
</dbReference>
<evidence type="ECO:0000259" key="18">
    <source>
        <dbReference type="Pfam" id="PF00441"/>
    </source>
</evidence>
<dbReference type="Pfam" id="PF02770">
    <property type="entry name" value="Acyl-CoA_dh_M"/>
    <property type="match status" value="1"/>
</dbReference>
<evidence type="ECO:0000313" key="22">
    <source>
        <dbReference type="Proteomes" id="UP000005237"/>
    </source>
</evidence>
<keyword evidence="11" id="KW-0809">Transit peptide</keyword>
<dbReference type="GO" id="GO:0050660">
    <property type="term" value="F:flavin adenine dinucleotide binding"/>
    <property type="evidence" value="ECO:0007669"/>
    <property type="project" value="InterPro"/>
</dbReference>
<evidence type="ECO:0000256" key="15">
    <source>
        <dbReference type="ARBA" id="ARBA00047882"/>
    </source>
</evidence>
<evidence type="ECO:0000256" key="12">
    <source>
        <dbReference type="ARBA" id="ARBA00023002"/>
    </source>
</evidence>
<evidence type="ECO:0000256" key="2">
    <source>
        <dbReference type="ARBA" id="ARBA00004305"/>
    </source>
</evidence>
<dbReference type="PANTHER" id="PTHR48083">
    <property type="entry name" value="MEDIUM-CHAIN SPECIFIC ACYL-COA DEHYDROGENASE, MITOCHONDRIAL-RELATED"/>
    <property type="match status" value="1"/>
</dbReference>
<dbReference type="Pfam" id="PF02771">
    <property type="entry name" value="Acyl-CoA_dh_N"/>
    <property type="match status" value="1"/>
</dbReference>
<evidence type="ECO:0000256" key="4">
    <source>
        <dbReference type="ARBA" id="ARBA00009347"/>
    </source>
</evidence>
<dbReference type="InterPro" id="IPR046373">
    <property type="entry name" value="Acyl-CoA_Oxase/DH_mid-dom_sf"/>
</dbReference>
<dbReference type="InterPro" id="IPR013786">
    <property type="entry name" value="AcylCoA_DH/ox_N"/>
</dbReference>
<dbReference type="FunFam" id="2.40.110.10:FF:000007">
    <property type="entry name" value="Medium-chain specific acyl-CoA dehydrogenase, mitochondrial"/>
    <property type="match status" value="1"/>
</dbReference>
<keyword evidence="14" id="KW-0496">Mitochondrion</keyword>
<evidence type="ECO:0000256" key="7">
    <source>
        <dbReference type="ARBA" id="ARBA00019125"/>
    </source>
</evidence>
<evidence type="ECO:0000256" key="17">
    <source>
        <dbReference type="RuleBase" id="RU362125"/>
    </source>
</evidence>
<evidence type="ECO:0000256" key="14">
    <source>
        <dbReference type="ARBA" id="ARBA00023128"/>
    </source>
</evidence>
<feature type="domain" description="Acyl-CoA oxidase/dehydrogenase middle" evidence="19">
    <location>
        <begin position="145"/>
        <end position="243"/>
    </location>
</feature>
<evidence type="ECO:0000256" key="5">
    <source>
        <dbReference type="ARBA" id="ARBA00011881"/>
    </source>
</evidence>
<keyword evidence="9 17" id="KW-0274">FAD</keyword>
<keyword evidence="10" id="KW-0276">Fatty acid metabolism</keyword>
<dbReference type="GO" id="GO:0070991">
    <property type="term" value="F:medium-chain fatty acyl-CoA dehydrogenase activity"/>
    <property type="evidence" value="ECO:0007669"/>
    <property type="project" value="UniProtKB-EC"/>
</dbReference>
<comment type="pathway">
    <text evidence="3">Lipid metabolism; mitochondrial fatty acid beta-oxidation.</text>
</comment>
<dbReference type="InterPro" id="IPR037069">
    <property type="entry name" value="AcylCoA_DH/ox_N_sf"/>
</dbReference>
<evidence type="ECO:0000256" key="3">
    <source>
        <dbReference type="ARBA" id="ARBA00005198"/>
    </source>
</evidence>
<comment type="function">
    <text evidence="16">This enzyme is specific for acyl chain lengths of 4 to 16.</text>
</comment>
<dbReference type="Pfam" id="PF00441">
    <property type="entry name" value="Acyl-CoA_dh_1"/>
    <property type="match status" value="1"/>
</dbReference>
<evidence type="ECO:0000256" key="1">
    <source>
        <dbReference type="ARBA" id="ARBA00001974"/>
    </source>
</evidence>
<sequence length="413" mass="44906">MLSRNLQRCTRLFSSTNKAMSSTGLDLDFTPDQIEFRNNIRKFVAEEITPVAAEYDKSMEYPWPILKKAHSLGYLTADIPEEYGGLGIDMVTNCIMSEEIAYGCSAIGTALMANDLALSPLILAANDDIKKRFLGRMIDNPFVASFAVTEPGAGSDVAGVKTKCEKKGDEYIINGSKMWITNAGHANWFFVLARSDPDPKVSSGKAFTAFVVEGDSPGLTRGRKEINMGQRCSDTRGITFEDVRVPASNVVGAPGEGFKVAMRTFDKTRPTVAAMATGLAYRCLDVATQYSLERKAFGTKIANHQGVSFLLADMAVNAELSKLMTYKSAYEADAGRPGSYYASLAKLFASDAVNSAATNAVQVFGGAGFNTEYPAEKLMRDAKIFQIYEGTSQVQRMVVARQLLARVAQNNGY</sequence>
<keyword evidence="8 17" id="KW-0285">Flavoprotein</keyword>
<dbReference type="GO" id="GO:0005759">
    <property type="term" value="C:mitochondrial matrix"/>
    <property type="evidence" value="ECO:0007669"/>
    <property type="project" value="UniProtKB-SubCell"/>
</dbReference>
<dbReference type="EnsemblMetazoa" id="CJA19069b.1">
    <property type="protein sequence ID" value="CJA19069b.1"/>
    <property type="gene ID" value="WBGene00138273"/>
</dbReference>
<dbReference type="InterPro" id="IPR009075">
    <property type="entry name" value="AcylCo_DH/oxidase_C"/>
</dbReference>
<dbReference type="Proteomes" id="UP000005237">
    <property type="component" value="Unassembled WGS sequence"/>
</dbReference>
<comment type="catalytic activity">
    <reaction evidence="15">
        <text>a medium-chain 2,3-saturated fatty acyl-CoA + oxidized [electron-transfer flavoprotein] + H(+) = a medium-chain (2E)-enoyl-CoA + reduced [electron-transfer flavoprotein]</text>
        <dbReference type="Rhea" id="RHEA:14477"/>
        <dbReference type="Rhea" id="RHEA-COMP:10685"/>
        <dbReference type="Rhea" id="RHEA-COMP:10686"/>
        <dbReference type="ChEBI" id="CHEBI:15378"/>
        <dbReference type="ChEBI" id="CHEBI:57692"/>
        <dbReference type="ChEBI" id="CHEBI:58307"/>
        <dbReference type="ChEBI" id="CHEBI:83723"/>
        <dbReference type="ChEBI" id="CHEBI:83726"/>
        <dbReference type="EC" id="1.3.8.7"/>
    </reaction>
</comment>
<dbReference type="SUPFAM" id="SSF47203">
    <property type="entry name" value="Acyl-CoA dehydrogenase C-terminal domain-like"/>
    <property type="match status" value="1"/>
</dbReference>
<name>A0A8R1E3B6_CAEJA</name>
<dbReference type="OMA" id="RAAWMGR"/>
<evidence type="ECO:0000256" key="13">
    <source>
        <dbReference type="ARBA" id="ARBA00023098"/>
    </source>
</evidence>
<reference evidence="22" key="1">
    <citation type="submission" date="2010-08" db="EMBL/GenBank/DDBJ databases">
        <authorList>
            <consortium name="Caenorhabditis japonica Sequencing Consortium"/>
            <person name="Wilson R.K."/>
        </authorList>
    </citation>
    <scope>NUCLEOTIDE SEQUENCE [LARGE SCALE GENOMIC DNA]</scope>
    <source>
        <strain evidence="22">DF5081</strain>
    </source>
</reference>
<keyword evidence="22" id="KW-1185">Reference proteome</keyword>
<evidence type="ECO:0000256" key="8">
    <source>
        <dbReference type="ARBA" id="ARBA00022630"/>
    </source>
</evidence>
<dbReference type="InterPro" id="IPR050741">
    <property type="entry name" value="Acyl-CoA_dehydrogenase"/>
</dbReference>
<evidence type="ECO:0000256" key="10">
    <source>
        <dbReference type="ARBA" id="ARBA00022832"/>
    </source>
</evidence>
<proteinExistence type="inferred from homology"/>
<dbReference type="Gene3D" id="2.40.110.10">
    <property type="entry name" value="Butyryl-CoA Dehydrogenase, subunit A, domain 2"/>
    <property type="match status" value="1"/>
</dbReference>
<comment type="subunit">
    <text evidence="5">Homotetramer.</text>
</comment>
<evidence type="ECO:0000259" key="20">
    <source>
        <dbReference type="Pfam" id="PF02771"/>
    </source>
</evidence>
<dbReference type="GO" id="GO:0051793">
    <property type="term" value="P:medium-chain fatty acid catabolic process"/>
    <property type="evidence" value="ECO:0007669"/>
    <property type="project" value="TreeGrafter"/>
</dbReference>
<evidence type="ECO:0000256" key="16">
    <source>
        <dbReference type="ARBA" id="ARBA00059733"/>
    </source>
</evidence>
<evidence type="ECO:0000256" key="6">
    <source>
        <dbReference type="ARBA" id="ARBA00012033"/>
    </source>
</evidence>
<dbReference type="InterPro" id="IPR036250">
    <property type="entry name" value="AcylCo_DH-like_C"/>
</dbReference>
<dbReference type="PROSITE" id="PS00072">
    <property type="entry name" value="ACYL_COA_DH_1"/>
    <property type="match status" value="1"/>
</dbReference>
<dbReference type="AlphaFoldDB" id="A0A8R1E3B6"/>
<reference evidence="21" key="2">
    <citation type="submission" date="2022-06" db="UniProtKB">
        <authorList>
            <consortium name="EnsemblMetazoa"/>
        </authorList>
    </citation>
    <scope>IDENTIFICATION</scope>
    <source>
        <strain evidence="21">DF5081</strain>
    </source>
</reference>
<keyword evidence="12 17" id="KW-0560">Oxidoreductase</keyword>
<dbReference type="InterPro" id="IPR009100">
    <property type="entry name" value="AcylCoA_DH/oxidase_NM_dom_sf"/>
</dbReference>
<accession>A0A8R1E3B6</accession>
<comment type="cofactor">
    <cofactor evidence="1 17">
        <name>FAD</name>
        <dbReference type="ChEBI" id="CHEBI:57692"/>
    </cofactor>
</comment>
<dbReference type="FunFam" id="1.20.140.10:FF:000011">
    <property type="entry name" value="Medium-chain specific acyl-CoA dehydrogenase, mitochondrial"/>
    <property type="match status" value="1"/>
</dbReference>
<dbReference type="PROSITE" id="PS00073">
    <property type="entry name" value="ACYL_COA_DH_2"/>
    <property type="match status" value="1"/>
</dbReference>
<dbReference type="Gene3D" id="1.10.540.10">
    <property type="entry name" value="Acyl-CoA dehydrogenase/oxidase, N-terminal domain"/>
    <property type="match status" value="1"/>
</dbReference>
<dbReference type="EC" id="1.3.8.7" evidence="6"/>
<comment type="subcellular location">
    <subcellularLocation>
        <location evidence="2">Mitochondrion matrix</location>
    </subcellularLocation>
</comment>
<protein>
    <recommendedName>
        <fullName evidence="7">Medium-chain specific acyl-CoA dehydrogenase, mitochondrial</fullName>
        <ecNumber evidence="6">1.3.8.7</ecNumber>
    </recommendedName>
</protein>
<evidence type="ECO:0000256" key="9">
    <source>
        <dbReference type="ARBA" id="ARBA00022827"/>
    </source>
</evidence>
<comment type="similarity">
    <text evidence="4 17">Belongs to the acyl-CoA dehydrogenase family.</text>
</comment>
<dbReference type="Gene3D" id="1.20.140.10">
    <property type="entry name" value="Butyryl-CoA Dehydrogenase, subunit A, domain 3"/>
    <property type="match status" value="1"/>
</dbReference>